<organism evidence="5">
    <name type="scientific">uncultured Caudovirales phage</name>
    <dbReference type="NCBI Taxonomy" id="2100421"/>
    <lineage>
        <taxon>Viruses</taxon>
        <taxon>Duplodnaviria</taxon>
        <taxon>Heunggongvirae</taxon>
        <taxon>Uroviricota</taxon>
        <taxon>Caudoviricetes</taxon>
        <taxon>Peduoviridae</taxon>
        <taxon>Maltschvirus</taxon>
        <taxon>Maltschvirus maltsch</taxon>
    </lineage>
</organism>
<evidence type="ECO:0000256" key="2">
    <source>
        <dbReference type="ARBA" id="ARBA00022603"/>
    </source>
</evidence>
<dbReference type="InterPro" id="IPR015840">
    <property type="entry name" value="DNA_MeTrfase_ParB"/>
</dbReference>
<protein>
    <submittedName>
        <fullName evidence="5">COG0863 DNA modification methylase</fullName>
    </submittedName>
</protein>
<feature type="domain" description="ParB-like N-terminal" evidence="4">
    <location>
        <begin position="4"/>
        <end position="90"/>
    </location>
</feature>
<dbReference type="CDD" id="cd16403">
    <property type="entry name" value="ParB_N_like_MT"/>
    <property type="match status" value="1"/>
</dbReference>
<keyword evidence="3" id="KW-0808">Transferase</keyword>
<evidence type="ECO:0000256" key="3">
    <source>
        <dbReference type="ARBA" id="ARBA00022679"/>
    </source>
</evidence>
<dbReference type="InterPro" id="IPR002052">
    <property type="entry name" value="DNA_methylase_N6_adenine_CS"/>
</dbReference>
<dbReference type="Pfam" id="PF01555">
    <property type="entry name" value="N6_N4_Mtase"/>
    <property type="match status" value="1"/>
</dbReference>
<comment type="similarity">
    <text evidence="1">Belongs to the N(4)/N(6)-methyltransferase family.</text>
</comment>
<dbReference type="InterPro" id="IPR003115">
    <property type="entry name" value="ParB_N"/>
</dbReference>
<dbReference type="GO" id="GO:0007059">
    <property type="term" value="P:chromosome segregation"/>
    <property type="evidence" value="ECO:0007669"/>
    <property type="project" value="TreeGrafter"/>
</dbReference>
<proteinExistence type="inferred from homology"/>
<dbReference type="GO" id="GO:0045881">
    <property type="term" value="P:positive regulation of sporulation resulting in formation of a cellular spore"/>
    <property type="evidence" value="ECO:0007669"/>
    <property type="project" value="TreeGrafter"/>
</dbReference>
<dbReference type="Gene3D" id="3.40.50.150">
    <property type="entry name" value="Vaccinia Virus protein VP39"/>
    <property type="match status" value="1"/>
</dbReference>
<dbReference type="PANTHER" id="PTHR33375">
    <property type="entry name" value="CHROMOSOME-PARTITIONING PROTEIN PARB-RELATED"/>
    <property type="match status" value="1"/>
</dbReference>
<evidence type="ECO:0000259" key="4">
    <source>
        <dbReference type="SMART" id="SM00470"/>
    </source>
</evidence>
<keyword evidence="2 5" id="KW-0489">Methyltransferase</keyword>
<dbReference type="PROSITE" id="PS00092">
    <property type="entry name" value="N6_MTASE"/>
    <property type="match status" value="1"/>
</dbReference>
<dbReference type="PRINTS" id="PR00508">
    <property type="entry name" value="S21N4MTFRASE"/>
</dbReference>
<dbReference type="EMBL" id="LR797490">
    <property type="protein sequence ID" value="CAB4220291.1"/>
    <property type="molecule type" value="Genomic_DNA"/>
</dbReference>
<dbReference type="PIRSF" id="PIRSF036758">
    <property type="entry name" value="Aden_M_ParB"/>
    <property type="match status" value="1"/>
</dbReference>
<dbReference type="Gene3D" id="3.90.1530.10">
    <property type="entry name" value="Conserved hypothetical protein from pyrococcus furiosus pfu- 392566-001, ParB domain"/>
    <property type="match status" value="1"/>
</dbReference>
<dbReference type="InterPro" id="IPR050336">
    <property type="entry name" value="Chromosome_partition/occlusion"/>
</dbReference>
<dbReference type="InterPro" id="IPR002941">
    <property type="entry name" value="DNA_methylase_N4/N6"/>
</dbReference>
<dbReference type="InterPro" id="IPR001091">
    <property type="entry name" value="RM_Methyltransferase"/>
</dbReference>
<name>A0A6J5T040_9CAUD</name>
<dbReference type="SUPFAM" id="SSF110849">
    <property type="entry name" value="ParB/Sulfiredoxin"/>
    <property type="match status" value="1"/>
</dbReference>
<reference evidence="5" key="1">
    <citation type="submission" date="2020-05" db="EMBL/GenBank/DDBJ databases">
        <authorList>
            <person name="Chiriac C."/>
            <person name="Salcher M."/>
            <person name="Ghai R."/>
            <person name="Kavagutti S V."/>
        </authorList>
    </citation>
    <scope>NUCLEOTIDE SEQUENCE</scope>
</reference>
<dbReference type="SMART" id="SM00470">
    <property type="entry name" value="ParB"/>
    <property type="match status" value="1"/>
</dbReference>
<dbReference type="Pfam" id="PF02195">
    <property type="entry name" value="ParB_N"/>
    <property type="match status" value="1"/>
</dbReference>
<dbReference type="PANTHER" id="PTHR33375:SF1">
    <property type="entry name" value="CHROMOSOME-PARTITIONING PROTEIN PARB-RELATED"/>
    <property type="match status" value="1"/>
</dbReference>
<gene>
    <name evidence="5" type="ORF">UFOVP1625_7</name>
</gene>
<dbReference type="GO" id="GO:0003677">
    <property type="term" value="F:DNA binding"/>
    <property type="evidence" value="ECO:0007669"/>
    <property type="project" value="InterPro"/>
</dbReference>
<dbReference type="InterPro" id="IPR029063">
    <property type="entry name" value="SAM-dependent_MTases_sf"/>
</dbReference>
<dbReference type="GO" id="GO:0008170">
    <property type="term" value="F:N-methyltransferase activity"/>
    <property type="evidence" value="ECO:0007669"/>
    <property type="project" value="InterPro"/>
</dbReference>
<evidence type="ECO:0000313" key="5">
    <source>
        <dbReference type="EMBL" id="CAB4220291.1"/>
    </source>
</evidence>
<dbReference type="InterPro" id="IPR036086">
    <property type="entry name" value="ParB/Sulfiredoxin_sf"/>
</dbReference>
<dbReference type="SUPFAM" id="SSF53335">
    <property type="entry name" value="S-adenosyl-L-methionine-dependent methyltransferases"/>
    <property type="match status" value="1"/>
</dbReference>
<accession>A0A6J5T040</accession>
<dbReference type="GO" id="GO:0032259">
    <property type="term" value="P:methylation"/>
    <property type="evidence" value="ECO:0007669"/>
    <property type="project" value="UniProtKB-KW"/>
</dbReference>
<evidence type="ECO:0000256" key="1">
    <source>
        <dbReference type="ARBA" id="ARBA00006594"/>
    </source>
</evidence>
<sequence length="406" mass="45677">MEIDKADINSIIPYALNSRDHGSEQIDRIANSIADFGFNQPIVVDENNIIIVGHGRFAAAKKLGLAEVPIVRKADLTETQKKAYRILDNKLQNDSTWNFENLGLELSNLDDCDFDISTWGLEDLLELMPAQELEATEDDFEPVLEQPAYIKLGDIISLGEHRVMCGDSTKVKELARLMAGEKAQMLFTDPPYGVDYEGGHFHSGDVTIVRKREKLQSDSTADIYSAFLPLVAQFVNGPCYIWFASSKSFEVYTALTNNNYELHALLIWNKTNAKYAAMNAQYKQRHEPFIYCKPRGSTLRWCGATTEATVWDQARDGINEYHPTQKPVALAAKAIQNHEADSVLDLFLGSGTTLIAAEQLNRKCYGMEISPLYCQVIIDRYKTHCITANKPFICKINGEDFDSIRL</sequence>